<dbReference type="PANTHER" id="PTHR42878">
    <property type="entry name" value="TWO-COMPONENT HISTIDINE KINASE"/>
    <property type="match status" value="1"/>
</dbReference>
<evidence type="ECO:0000256" key="2">
    <source>
        <dbReference type="ARBA" id="ARBA00012438"/>
    </source>
</evidence>
<dbReference type="Pfam" id="PF00989">
    <property type="entry name" value="PAS"/>
    <property type="match status" value="1"/>
</dbReference>
<dbReference type="InterPro" id="IPR035965">
    <property type="entry name" value="PAS-like_dom_sf"/>
</dbReference>
<evidence type="ECO:0000256" key="3">
    <source>
        <dbReference type="ARBA" id="ARBA00022553"/>
    </source>
</evidence>
<evidence type="ECO:0000256" key="5">
    <source>
        <dbReference type="ARBA" id="ARBA00022777"/>
    </source>
</evidence>
<dbReference type="GO" id="GO:0006355">
    <property type="term" value="P:regulation of DNA-templated transcription"/>
    <property type="evidence" value="ECO:0007669"/>
    <property type="project" value="InterPro"/>
</dbReference>
<dbReference type="SMART" id="SM00388">
    <property type="entry name" value="HisKA"/>
    <property type="match status" value="1"/>
</dbReference>
<dbReference type="GO" id="GO:0030295">
    <property type="term" value="F:protein kinase activator activity"/>
    <property type="evidence" value="ECO:0007669"/>
    <property type="project" value="TreeGrafter"/>
</dbReference>
<gene>
    <name evidence="10" type="ORF">FHS48_000136</name>
</gene>
<dbReference type="PANTHER" id="PTHR42878:SF15">
    <property type="entry name" value="BACTERIOPHYTOCHROME"/>
    <property type="match status" value="1"/>
</dbReference>
<keyword evidence="4" id="KW-0808">Transferase</keyword>
<dbReference type="InterPro" id="IPR036097">
    <property type="entry name" value="HisK_dim/P_sf"/>
</dbReference>
<dbReference type="CDD" id="cd00082">
    <property type="entry name" value="HisKA"/>
    <property type="match status" value="1"/>
</dbReference>
<dbReference type="NCBIfam" id="TIGR00229">
    <property type="entry name" value="sensory_box"/>
    <property type="match status" value="2"/>
</dbReference>
<organism evidence="10 11">
    <name type="scientific">Novispirillum itersonii</name>
    <name type="common">Aquaspirillum itersonii</name>
    <dbReference type="NCBI Taxonomy" id="189"/>
    <lineage>
        <taxon>Bacteria</taxon>
        <taxon>Pseudomonadati</taxon>
        <taxon>Pseudomonadota</taxon>
        <taxon>Alphaproteobacteria</taxon>
        <taxon>Rhodospirillales</taxon>
        <taxon>Novispirillaceae</taxon>
        <taxon>Novispirillum</taxon>
    </lineage>
</organism>
<evidence type="ECO:0000313" key="11">
    <source>
        <dbReference type="Proteomes" id="UP000544872"/>
    </source>
</evidence>
<dbReference type="SUPFAM" id="SSF55874">
    <property type="entry name" value="ATPase domain of HSP90 chaperone/DNA topoisomerase II/histidine kinase"/>
    <property type="match status" value="1"/>
</dbReference>
<evidence type="ECO:0000256" key="1">
    <source>
        <dbReference type="ARBA" id="ARBA00000085"/>
    </source>
</evidence>
<dbReference type="PROSITE" id="PS50109">
    <property type="entry name" value="HIS_KIN"/>
    <property type="match status" value="1"/>
</dbReference>
<evidence type="ECO:0000256" key="4">
    <source>
        <dbReference type="ARBA" id="ARBA00022679"/>
    </source>
</evidence>
<dbReference type="PROSITE" id="PS50113">
    <property type="entry name" value="PAC"/>
    <property type="match status" value="1"/>
</dbReference>
<evidence type="ECO:0000259" key="7">
    <source>
        <dbReference type="PROSITE" id="PS50109"/>
    </source>
</evidence>
<dbReference type="CDD" id="cd00075">
    <property type="entry name" value="HATPase"/>
    <property type="match status" value="1"/>
</dbReference>
<dbReference type="InterPro" id="IPR004358">
    <property type="entry name" value="Sig_transdc_His_kin-like_C"/>
</dbReference>
<evidence type="ECO:0000259" key="9">
    <source>
        <dbReference type="PROSITE" id="PS50113"/>
    </source>
</evidence>
<evidence type="ECO:0000259" key="8">
    <source>
        <dbReference type="PROSITE" id="PS50112"/>
    </source>
</evidence>
<dbReference type="Gene3D" id="3.30.450.20">
    <property type="entry name" value="PAS domain"/>
    <property type="match status" value="2"/>
</dbReference>
<dbReference type="SUPFAM" id="SSF47384">
    <property type="entry name" value="Homodimeric domain of signal transducing histidine kinase"/>
    <property type="match status" value="1"/>
</dbReference>
<dbReference type="GO" id="GO:0000156">
    <property type="term" value="F:phosphorelay response regulator activity"/>
    <property type="evidence" value="ECO:0007669"/>
    <property type="project" value="TreeGrafter"/>
</dbReference>
<dbReference type="Pfam" id="PF00512">
    <property type="entry name" value="HisKA"/>
    <property type="match status" value="1"/>
</dbReference>
<dbReference type="Gene3D" id="1.10.287.130">
    <property type="match status" value="1"/>
</dbReference>
<dbReference type="InterPro" id="IPR005467">
    <property type="entry name" value="His_kinase_dom"/>
</dbReference>
<name>A0A7X0DKA5_NOVIT</name>
<feature type="domain" description="PAC" evidence="9">
    <location>
        <begin position="213"/>
        <end position="263"/>
    </location>
</feature>
<dbReference type="SMART" id="SM00091">
    <property type="entry name" value="PAS"/>
    <property type="match status" value="2"/>
</dbReference>
<dbReference type="InterPro" id="IPR000700">
    <property type="entry name" value="PAS-assoc_C"/>
</dbReference>
<proteinExistence type="predicted"/>
<keyword evidence="6" id="KW-0472">Membrane</keyword>
<comment type="caution">
    <text evidence="10">The sequence shown here is derived from an EMBL/GenBank/DDBJ whole genome shotgun (WGS) entry which is preliminary data.</text>
</comment>
<accession>A0A7X0DKA5</accession>
<keyword evidence="3" id="KW-0597">Phosphoprotein</keyword>
<keyword evidence="5" id="KW-0418">Kinase</keyword>
<evidence type="ECO:0000256" key="6">
    <source>
        <dbReference type="ARBA" id="ARBA00023136"/>
    </source>
</evidence>
<dbReference type="SUPFAM" id="SSF55785">
    <property type="entry name" value="PYP-like sensor domain (PAS domain)"/>
    <property type="match status" value="2"/>
</dbReference>
<reference evidence="10 11" key="1">
    <citation type="submission" date="2020-08" db="EMBL/GenBank/DDBJ databases">
        <title>Genomic Encyclopedia of Type Strains, Phase IV (KMG-IV): sequencing the most valuable type-strain genomes for metagenomic binning, comparative biology and taxonomic classification.</title>
        <authorList>
            <person name="Goeker M."/>
        </authorList>
    </citation>
    <scope>NUCLEOTIDE SEQUENCE [LARGE SCALE GENOMIC DNA]</scope>
    <source>
        <strain evidence="10 11">DSM 11590</strain>
    </source>
</reference>
<dbReference type="InterPro" id="IPR003594">
    <property type="entry name" value="HATPase_dom"/>
</dbReference>
<sequence>MPEMPVQQLPVHPVTPPQVQAVLDHAPVGVLIADRASTILYANHSLHRMLGHPPGSLTGTPLAALLPQGLGAEHGGLVESFLDAPRQRQMGTGKPLYARHADGHPVTVEIALCPVDFDGQSAAMAYVSDVSGIRLAQMQFGQVVAAMPQGVLLVDDGGIIRLSNPVAEQLFGYDSGALIGQPLEILIPACYRGAHRGLMAAYAADATPRMMGQGRDLTGLHRSGEEFPVEIALSRLDTPAGMRLLAIINDISARKRAESALRQTNAQLEEFTYVASHDLRSPLRGIADLLGWIREDLGDLTLPEPVTVNFDRIALRVERAERMIDDLLEYARAGQRTLRQEEVDPATLIDDVLALAAVPDTVRVELDITATPLTTWRTPLAASLRNLITNAVKHGKPDHGHIRISARDEGRYVVFSVDDDGPGIPETARERIFRLFHRATATVPGHGVGLAVTRRLINAHDGMISVTGHGALGGACFTVHWPRFSLRPAPEGDLP</sequence>
<dbReference type="Gene3D" id="3.30.565.10">
    <property type="entry name" value="Histidine kinase-like ATPase, C-terminal domain"/>
    <property type="match status" value="1"/>
</dbReference>
<dbReference type="SMART" id="SM00387">
    <property type="entry name" value="HATPase_c"/>
    <property type="match status" value="1"/>
</dbReference>
<dbReference type="InterPro" id="IPR050351">
    <property type="entry name" value="BphY/WalK/GraS-like"/>
</dbReference>
<dbReference type="RefSeq" id="WP_260402277.1">
    <property type="nucleotide sequence ID" value="NZ_JACIIX010000001.1"/>
</dbReference>
<evidence type="ECO:0000313" key="10">
    <source>
        <dbReference type="EMBL" id="MBB6208755.1"/>
    </source>
</evidence>
<dbReference type="GO" id="GO:0007234">
    <property type="term" value="P:osmosensory signaling via phosphorelay pathway"/>
    <property type="evidence" value="ECO:0007669"/>
    <property type="project" value="TreeGrafter"/>
</dbReference>
<dbReference type="Pfam" id="PF08448">
    <property type="entry name" value="PAS_4"/>
    <property type="match status" value="1"/>
</dbReference>
<dbReference type="EMBL" id="JACIIX010000001">
    <property type="protein sequence ID" value="MBB6208755.1"/>
    <property type="molecule type" value="Genomic_DNA"/>
</dbReference>
<feature type="domain" description="Histidine kinase" evidence="7">
    <location>
        <begin position="274"/>
        <end position="485"/>
    </location>
</feature>
<keyword evidence="11" id="KW-1185">Reference proteome</keyword>
<dbReference type="Proteomes" id="UP000544872">
    <property type="component" value="Unassembled WGS sequence"/>
</dbReference>
<comment type="catalytic activity">
    <reaction evidence="1">
        <text>ATP + protein L-histidine = ADP + protein N-phospho-L-histidine.</text>
        <dbReference type="EC" id="2.7.13.3"/>
    </reaction>
</comment>
<dbReference type="GO" id="GO:0016020">
    <property type="term" value="C:membrane"/>
    <property type="evidence" value="ECO:0007669"/>
    <property type="project" value="UniProtKB-SubCell"/>
</dbReference>
<dbReference type="AlphaFoldDB" id="A0A7X0DKA5"/>
<dbReference type="EC" id="2.7.13.3" evidence="2"/>
<dbReference type="PROSITE" id="PS50112">
    <property type="entry name" value="PAS"/>
    <property type="match status" value="2"/>
</dbReference>
<dbReference type="GO" id="GO:0000155">
    <property type="term" value="F:phosphorelay sensor kinase activity"/>
    <property type="evidence" value="ECO:0007669"/>
    <property type="project" value="InterPro"/>
</dbReference>
<feature type="domain" description="PAS" evidence="8">
    <location>
        <begin position="136"/>
        <end position="188"/>
    </location>
</feature>
<dbReference type="Pfam" id="PF02518">
    <property type="entry name" value="HATPase_c"/>
    <property type="match status" value="1"/>
</dbReference>
<dbReference type="InterPro" id="IPR013656">
    <property type="entry name" value="PAS_4"/>
</dbReference>
<dbReference type="InterPro" id="IPR000014">
    <property type="entry name" value="PAS"/>
</dbReference>
<dbReference type="InterPro" id="IPR013767">
    <property type="entry name" value="PAS_fold"/>
</dbReference>
<dbReference type="CDD" id="cd00130">
    <property type="entry name" value="PAS"/>
    <property type="match status" value="2"/>
</dbReference>
<dbReference type="InterPro" id="IPR036890">
    <property type="entry name" value="HATPase_C_sf"/>
</dbReference>
<protein>
    <recommendedName>
        <fullName evidence="2">histidine kinase</fullName>
        <ecNumber evidence="2">2.7.13.3</ecNumber>
    </recommendedName>
</protein>
<dbReference type="PRINTS" id="PR00344">
    <property type="entry name" value="BCTRLSENSOR"/>
</dbReference>
<dbReference type="InterPro" id="IPR003661">
    <property type="entry name" value="HisK_dim/P_dom"/>
</dbReference>
<feature type="domain" description="PAS" evidence="8">
    <location>
        <begin position="15"/>
        <end position="59"/>
    </location>
</feature>